<name>A0ABQ5Q4Y4_9BACT</name>
<evidence type="ECO:0000313" key="1">
    <source>
        <dbReference type="EMBL" id="GLH69693.1"/>
    </source>
</evidence>
<comment type="caution">
    <text evidence="1">The sequence shown here is derived from an EMBL/GenBank/DDBJ whole genome shotgun (WGS) entry which is preliminary data.</text>
</comment>
<evidence type="ECO:0000313" key="2">
    <source>
        <dbReference type="Proteomes" id="UP001165089"/>
    </source>
</evidence>
<evidence type="ECO:0008006" key="3">
    <source>
        <dbReference type="Google" id="ProtNLM"/>
    </source>
</evidence>
<gene>
    <name evidence="1" type="ORF">GETHPA_12260</name>
</gene>
<organism evidence="1 2">
    <name type="scientific">Geothrix rubra</name>
    <dbReference type="NCBI Taxonomy" id="2927977"/>
    <lineage>
        <taxon>Bacteria</taxon>
        <taxon>Pseudomonadati</taxon>
        <taxon>Acidobacteriota</taxon>
        <taxon>Holophagae</taxon>
        <taxon>Holophagales</taxon>
        <taxon>Holophagaceae</taxon>
        <taxon>Geothrix</taxon>
    </lineage>
</organism>
<proteinExistence type="predicted"/>
<keyword evidence="2" id="KW-1185">Reference proteome</keyword>
<dbReference type="RefSeq" id="WP_285723707.1">
    <property type="nucleotide sequence ID" value="NZ_BSDD01000002.1"/>
</dbReference>
<protein>
    <recommendedName>
        <fullName evidence="3">Tetratricopeptide repeat-like domain-containing protein</fullName>
    </recommendedName>
</protein>
<accession>A0ABQ5Q4Y4</accession>
<dbReference type="EMBL" id="BSDD01000002">
    <property type="protein sequence ID" value="GLH69693.1"/>
    <property type="molecule type" value="Genomic_DNA"/>
</dbReference>
<dbReference type="Proteomes" id="UP001165089">
    <property type="component" value="Unassembled WGS sequence"/>
</dbReference>
<reference evidence="1 2" key="1">
    <citation type="journal article" date="2023" name="Antonie Van Leeuwenhoek">
        <title>Mesoterricola silvestris gen. nov., sp. nov., Mesoterricola sediminis sp. nov., Geothrix oryzae sp. nov., Geothrix edaphica sp. nov., Geothrix rubra sp. nov., and Geothrix limicola sp. nov., six novel members of Acidobacteriota isolated from soils.</title>
        <authorList>
            <person name="Itoh H."/>
            <person name="Sugisawa Y."/>
            <person name="Mise K."/>
            <person name="Xu Z."/>
            <person name="Kuniyasu M."/>
            <person name="Ushijima N."/>
            <person name="Kawano K."/>
            <person name="Kobayashi E."/>
            <person name="Shiratori Y."/>
            <person name="Masuda Y."/>
            <person name="Senoo K."/>
        </authorList>
    </citation>
    <scope>NUCLEOTIDE SEQUENCE [LARGE SCALE GENOMIC DNA]</scope>
    <source>
        <strain evidence="1 2">Red803</strain>
    </source>
</reference>
<sequence>MARPSKHREIQVQKPAQSLAHFQTKLAQPHVEEVGLLKPILIGAGVVVALGLAVGGWQAYQSQAVEKHEAALALLQEAVDGDGLTPVPAAVAEQRMRERLPQLEALVKSAPSSRRAAAEGLLQTWRLDLDGRAPEAPAPTDPWSRIRLAERAIALGQAPAARQQLEPLRAKAKPGLPWAEAYWAAVLDADRVAADRTQAWKDLSEYKARFKGRTDTGALDTLLQSI</sequence>